<evidence type="ECO:0008006" key="4">
    <source>
        <dbReference type="Google" id="ProtNLM"/>
    </source>
</evidence>
<name>A0A1F7YGP9_9BACT</name>
<dbReference type="AlphaFoldDB" id="A0A1F7YGP9"/>
<organism evidence="2 3">
    <name type="scientific">Candidatus Woesebacteria bacterium RIFCSPHIGHO2_01_FULL_39_28</name>
    <dbReference type="NCBI Taxonomy" id="1802496"/>
    <lineage>
        <taxon>Bacteria</taxon>
        <taxon>Candidatus Woeseibacteriota</taxon>
    </lineage>
</organism>
<sequence length="212" mass="23822">MKTIGQNLKTARIRKKLSLSTVEEETKIKKTFIVALENNIWDKLPEFPVVLGFVKSLSAYLGLKEKESVAILKRDYPPKNIGNIKLNPKPDVSREFVWNPKLTFLVGGALVFIIVFVYLAFQYIHFVKPPDLTLFNPREGQILNEGRVEVSGKTDPNALVKVNNQPALVNDDGIFTAEIDLLEGENTVEIKAISRSGKETMVSRKIKVESNP</sequence>
<evidence type="ECO:0000256" key="1">
    <source>
        <dbReference type="SAM" id="Phobius"/>
    </source>
</evidence>
<dbReference type="InterPro" id="IPR010982">
    <property type="entry name" value="Lambda_DNA-bd_dom_sf"/>
</dbReference>
<dbReference type="CDD" id="cd00093">
    <property type="entry name" value="HTH_XRE"/>
    <property type="match status" value="1"/>
</dbReference>
<dbReference type="GO" id="GO:0003677">
    <property type="term" value="F:DNA binding"/>
    <property type="evidence" value="ECO:0007669"/>
    <property type="project" value="InterPro"/>
</dbReference>
<reference evidence="2 3" key="1">
    <citation type="journal article" date="2016" name="Nat. Commun.">
        <title>Thousands of microbial genomes shed light on interconnected biogeochemical processes in an aquifer system.</title>
        <authorList>
            <person name="Anantharaman K."/>
            <person name="Brown C.T."/>
            <person name="Hug L.A."/>
            <person name="Sharon I."/>
            <person name="Castelle C.J."/>
            <person name="Probst A.J."/>
            <person name="Thomas B.C."/>
            <person name="Singh A."/>
            <person name="Wilkins M.J."/>
            <person name="Karaoz U."/>
            <person name="Brodie E.L."/>
            <person name="Williams K.H."/>
            <person name="Hubbard S.S."/>
            <person name="Banfield J.F."/>
        </authorList>
    </citation>
    <scope>NUCLEOTIDE SEQUENCE [LARGE SCALE GENOMIC DNA]</scope>
</reference>
<dbReference type="PANTHER" id="PTHR34475">
    <property type="match status" value="1"/>
</dbReference>
<keyword evidence="1" id="KW-0812">Transmembrane</keyword>
<dbReference type="Proteomes" id="UP000178851">
    <property type="component" value="Unassembled WGS sequence"/>
</dbReference>
<accession>A0A1F7YGP9</accession>
<dbReference type="PANTHER" id="PTHR34475:SF1">
    <property type="entry name" value="CYTOSKELETON PROTEIN RODZ"/>
    <property type="match status" value="1"/>
</dbReference>
<dbReference type="InterPro" id="IPR001387">
    <property type="entry name" value="Cro/C1-type_HTH"/>
</dbReference>
<dbReference type="Gene3D" id="2.60.40.10">
    <property type="entry name" value="Immunoglobulins"/>
    <property type="match status" value="1"/>
</dbReference>
<proteinExistence type="predicted"/>
<comment type="caution">
    <text evidence="2">The sequence shown here is derived from an EMBL/GenBank/DDBJ whole genome shotgun (WGS) entry which is preliminary data.</text>
</comment>
<dbReference type="InterPro" id="IPR050400">
    <property type="entry name" value="Bact_Cytoskel_RodZ"/>
</dbReference>
<dbReference type="EMBL" id="MGGI01000017">
    <property type="protein sequence ID" value="OGM26039.1"/>
    <property type="molecule type" value="Genomic_DNA"/>
</dbReference>
<evidence type="ECO:0000313" key="2">
    <source>
        <dbReference type="EMBL" id="OGM26039.1"/>
    </source>
</evidence>
<evidence type="ECO:0000313" key="3">
    <source>
        <dbReference type="Proteomes" id="UP000178851"/>
    </source>
</evidence>
<dbReference type="Pfam" id="PF13413">
    <property type="entry name" value="HTH_25"/>
    <property type="match status" value="1"/>
</dbReference>
<dbReference type="InterPro" id="IPR013783">
    <property type="entry name" value="Ig-like_fold"/>
</dbReference>
<feature type="transmembrane region" description="Helical" evidence="1">
    <location>
        <begin position="102"/>
        <end position="121"/>
    </location>
</feature>
<keyword evidence="1" id="KW-1133">Transmembrane helix</keyword>
<dbReference type="Gene3D" id="1.10.260.40">
    <property type="entry name" value="lambda repressor-like DNA-binding domains"/>
    <property type="match status" value="1"/>
</dbReference>
<protein>
    <recommendedName>
        <fullName evidence="4">HTH cro/C1-type domain-containing protein</fullName>
    </recommendedName>
</protein>
<keyword evidence="1" id="KW-0472">Membrane</keyword>
<gene>
    <name evidence="2" type="ORF">A2627_05435</name>
</gene>
<dbReference type="Pfam" id="PF09136">
    <property type="entry name" value="Glucodextran_B"/>
    <property type="match status" value="1"/>
</dbReference>